<reference evidence="3 4" key="1">
    <citation type="journal article" date="2018" name="Int. J. Syst. Bacteriol.">
        <title>Oceaniradius stylonemae gen. nov., sp. nov., isolated from a red alga, Stylonema cornu-cervi.</title>
        <authorList>
            <person name="Jeong S."/>
        </authorList>
    </citation>
    <scope>NUCLEOTIDE SEQUENCE [LARGE SCALE GENOMIC DNA]</scope>
    <source>
        <strain evidence="3 4">StC1</strain>
    </source>
</reference>
<dbReference type="OrthoDB" id="9808814at2"/>
<proteinExistence type="inferred from homology"/>
<dbReference type="InterPro" id="IPR020904">
    <property type="entry name" value="Sc_DH/Rdtase_CS"/>
</dbReference>
<keyword evidence="4" id="KW-1185">Reference proteome</keyword>
<dbReference type="CDD" id="cd05233">
    <property type="entry name" value="SDR_c"/>
    <property type="match status" value="1"/>
</dbReference>
<evidence type="ECO:0000313" key="4">
    <source>
        <dbReference type="Proteomes" id="UP000246132"/>
    </source>
</evidence>
<gene>
    <name evidence="3" type="ORF">DEM25_003840</name>
</gene>
<accession>A0A3A8ACF4</accession>
<comment type="caution">
    <text evidence="3">The sequence shown here is derived from an EMBL/GenBank/DDBJ whole genome shotgun (WGS) entry which is preliminary data.</text>
</comment>
<sequence length="252" mass="25554">MSAARRALVTGASAGLGRAFAEQLAAGGYAVTGIDRDAPGADAPFDHLRCDLADPGAVDTLVGDLAGRGPFGWIVLNAGISATGPFEAIPPEAYARLLAVNTEAPMVLCAGLAAAGALAPGGRLVFVSSLSHFTGYPGAASYGASKDALAVYAKSVRAPFKKAYGVSVSVACPGPLRTDHAARHAPEGADAAKRMPPDEAARRILAGAQKGRAMITPGAGATIFALISRLAPGPVTSAMKRIIYDKLDRSVF</sequence>
<comment type="similarity">
    <text evidence="1">Belongs to the short-chain dehydrogenases/reductases (SDR) family.</text>
</comment>
<dbReference type="PANTHER" id="PTHR44196">
    <property type="entry name" value="DEHYDROGENASE/REDUCTASE SDR FAMILY MEMBER 7B"/>
    <property type="match status" value="1"/>
</dbReference>
<evidence type="ECO:0000256" key="1">
    <source>
        <dbReference type="ARBA" id="ARBA00006484"/>
    </source>
</evidence>
<evidence type="ECO:0000313" key="3">
    <source>
        <dbReference type="EMBL" id="RKF07018.1"/>
    </source>
</evidence>
<dbReference type="InterPro" id="IPR002347">
    <property type="entry name" value="SDR_fam"/>
</dbReference>
<dbReference type="PANTHER" id="PTHR44196:SF1">
    <property type="entry name" value="DEHYDROGENASE_REDUCTASE SDR FAMILY MEMBER 7B"/>
    <property type="match status" value="1"/>
</dbReference>
<dbReference type="AlphaFoldDB" id="A0A3A8ACF4"/>
<keyword evidence="2" id="KW-0560">Oxidoreductase</keyword>
<evidence type="ECO:0000256" key="2">
    <source>
        <dbReference type="ARBA" id="ARBA00023002"/>
    </source>
</evidence>
<dbReference type="Pfam" id="PF00106">
    <property type="entry name" value="adh_short"/>
    <property type="match status" value="1"/>
</dbReference>
<dbReference type="GO" id="GO:0016491">
    <property type="term" value="F:oxidoreductase activity"/>
    <property type="evidence" value="ECO:0007669"/>
    <property type="project" value="UniProtKB-KW"/>
</dbReference>
<name>A0A3A8ACF4_9HYPH</name>
<dbReference type="Gene3D" id="3.40.50.720">
    <property type="entry name" value="NAD(P)-binding Rossmann-like Domain"/>
    <property type="match status" value="1"/>
</dbReference>
<dbReference type="PROSITE" id="PS00061">
    <property type="entry name" value="ADH_SHORT"/>
    <property type="match status" value="1"/>
</dbReference>
<organism evidence="3 4">
    <name type="scientific">Oceaniradius stylonematis</name>
    <dbReference type="NCBI Taxonomy" id="2184161"/>
    <lineage>
        <taxon>Bacteria</taxon>
        <taxon>Pseudomonadati</taxon>
        <taxon>Pseudomonadota</taxon>
        <taxon>Alphaproteobacteria</taxon>
        <taxon>Hyphomicrobiales</taxon>
        <taxon>Ahrensiaceae</taxon>
        <taxon>Oceaniradius</taxon>
    </lineage>
</organism>
<dbReference type="SUPFAM" id="SSF51735">
    <property type="entry name" value="NAD(P)-binding Rossmann-fold domains"/>
    <property type="match status" value="1"/>
</dbReference>
<dbReference type="PRINTS" id="PR00081">
    <property type="entry name" value="GDHRDH"/>
</dbReference>
<protein>
    <submittedName>
        <fullName evidence="3">SDR family NAD(P)-dependent oxidoreductase</fullName>
    </submittedName>
</protein>
<dbReference type="Proteomes" id="UP000246132">
    <property type="component" value="Unassembled WGS sequence"/>
</dbReference>
<dbReference type="EMBL" id="QFWV02000004">
    <property type="protein sequence ID" value="RKF07018.1"/>
    <property type="molecule type" value="Genomic_DNA"/>
</dbReference>
<dbReference type="GO" id="GO:0016020">
    <property type="term" value="C:membrane"/>
    <property type="evidence" value="ECO:0007669"/>
    <property type="project" value="TreeGrafter"/>
</dbReference>
<dbReference type="InterPro" id="IPR036291">
    <property type="entry name" value="NAD(P)-bd_dom_sf"/>
</dbReference>